<name>A0A9I9E8K3_CUCME</name>
<evidence type="ECO:0000313" key="2">
    <source>
        <dbReference type="EnsemblPlants" id="MELO3C030280.2.1"/>
    </source>
</evidence>
<evidence type="ECO:0000256" key="1">
    <source>
        <dbReference type="SAM" id="Phobius"/>
    </source>
</evidence>
<dbReference type="Gramene" id="MELO3C030280.2.1">
    <property type="protein sequence ID" value="MELO3C030280.2.1"/>
    <property type="gene ID" value="MELO3C030280.2"/>
</dbReference>
<evidence type="ECO:0008006" key="3">
    <source>
        <dbReference type="Google" id="ProtNLM"/>
    </source>
</evidence>
<proteinExistence type="predicted"/>
<sequence>MQDYQILSFHARAAAIFHLILSITLLWKVSIHIFTSKSIHQDEYMDEFFLFELDSESELMLFNLVSQVPNLVEGFQLLILKFDSSTLLGYNTTDPKGLSCFYFSSLSTNDKCL</sequence>
<organism evidence="2">
    <name type="scientific">Cucumis melo</name>
    <name type="common">Muskmelon</name>
    <dbReference type="NCBI Taxonomy" id="3656"/>
    <lineage>
        <taxon>Eukaryota</taxon>
        <taxon>Viridiplantae</taxon>
        <taxon>Streptophyta</taxon>
        <taxon>Embryophyta</taxon>
        <taxon>Tracheophyta</taxon>
        <taxon>Spermatophyta</taxon>
        <taxon>Magnoliopsida</taxon>
        <taxon>eudicotyledons</taxon>
        <taxon>Gunneridae</taxon>
        <taxon>Pentapetalae</taxon>
        <taxon>rosids</taxon>
        <taxon>fabids</taxon>
        <taxon>Cucurbitales</taxon>
        <taxon>Cucurbitaceae</taxon>
        <taxon>Benincaseae</taxon>
        <taxon>Cucumis</taxon>
    </lineage>
</organism>
<keyword evidence="1" id="KW-0472">Membrane</keyword>
<keyword evidence="1" id="KW-0812">Transmembrane</keyword>
<reference evidence="2" key="1">
    <citation type="submission" date="2023-03" db="UniProtKB">
        <authorList>
            <consortium name="EnsemblPlants"/>
        </authorList>
    </citation>
    <scope>IDENTIFICATION</scope>
</reference>
<dbReference type="AlphaFoldDB" id="A0A9I9E8K3"/>
<protein>
    <recommendedName>
        <fullName evidence="3">Transmembrane protein</fullName>
    </recommendedName>
</protein>
<feature type="transmembrane region" description="Helical" evidence="1">
    <location>
        <begin position="6"/>
        <end position="27"/>
    </location>
</feature>
<keyword evidence="1" id="KW-1133">Transmembrane helix</keyword>
<dbReference type="EnsemblPlants" id="MELO3C030280.2.1">
    <property type="protein sequence ID" value="MELO3C030280.2.1"/>
    <property type="gene ID" value="MELO3C030280.2"/>
</dbReference>
<accession>A0A9I9E8K3</accession>